<dbReference type="CDD" id="cd04268">
    <property type="entry name" value="ZnMc_MMP_like"/>
    <property type="match status" value="1"/>
</dbReference>
<dbReference type="InterPro" id="IPR024079">
    <property type="entry name" value="MetalloPept_cat_dom_sf"/>
</dbReference>
<evidence type="ECO:0000256" key="3">
    <source>
        <dbReference type="ARBA" id="ARBA00022801"/>
    </source>
</evidence>
<organism evidence="8 9">
    <name type="scientific">Secundilactobacillus odoratitofui DSM 19909 = JCM 15043</name>
    <dbReference type="NCBI Taxonomy" id="1423776"/>
    <lineage>
        <taxon>Bacteria</taxon>
        <taxon>Bacillati</taxon>
        <taxon>Bacillota</taxon>
        <taxon>Bacilli</taxon>
        <taxon>Lactobacillales</taxon>
        <taxon>Lactobacillaceae</taxon>
        <taxon>Secundilactobacillus</taxon>
    </lineage>
</organism>
<evidence type="ECO:0000256" key="6">
    <source>
        <dbReference type="SAM" id="SignalP"/>
    </source>
</evidence>
<dbReference type="STRING" id="1423776.FD04_GL000251"/>
<dbReference type="Gene3D" id="3.40.390.10">
    <property type="entry name" value="Collagenase (Catalytic Domain)"/>
    <property type="match status" value="1"/>
</dbReference>
<evidence type="ECO:0000256" key="4">
    <source>
        <dbReference type="ARBA" id="ARBA00022833"/>
    </source>
</evidence>
<reference evidence="8 9" key="1">
    <citation type="journal article" date="2015" name="Genome Announc.">
        <title>Expanding the biotechnology potential of lactobacilli through comparative genomics of 213 strains and associated genera.</title>
        <authorList>
            <person name="Sun Z."/>
            <person name="Harris H.M."/>
            <person name="McCann A."/>
            <person name="Guo C."/>
            <person name="Argimon S."/>
            <person name="Zhang W."/>
            <person name="Yang X."/>
            <person name="Jeffery I.B."/>
            <person name="Cooney J.C."/>
            <person name="Kagawa T.F."/>
            <person name="Liu W."/>
            <person name="Song Y."/>
            <person name="Salvetti E."/>
            <person name="Wrobel A."/>
            <person name="Rasinkangas P."/>
            <person name="Parkhill J."/>
            <person name="Rea M.C."/>
            <person name="O'Sullivan O."/>
            <person name="Ritari J."/>
            <person name="Douillard F.P."/>
            <person name="Paul Ross R."/>
            <person name="Yang R."/>
            <person name="Briner A.E."/>
            <person name="Felis G.E."/>
            <person name="de Vos W.M."/>
            <person name="Barrangou R."/>
            <person name="Klaenhammer T.R."/>
            <person name="Caufield P.W."/>
            <person name="Cui Y."/>
            <person name="Zhang H."/>
            <person name="O'Toole P.W."/>
        </authorList>
    </citation>
    <scope>NUCLEOTIDE SEQUENCE [LARGE SCALE GENOMIC DNA]</scope>
    <source>
        <strain evidence="8 9">DSM 19909</strain>
    </source>
</reference>
<keyword evidence="4" id="KW-0862">Zinc</keyword>
<dbReference type="OrthoDB" id="2148705at2"/>
<dbReference type="InterPro" id="IPR006026">
    <property type="entry name" value="Peptidase_Metallo"/>
</dbReference>
<dbReference type="EMBL" id="AZEE01000027">
    <property type="protein sequence ID" value="KRK98519.1"/>
    <property type="molecule type" value="Genomic_DNA"/>
</dbReference>
<dbReference type="InterPro" id="IPR001818">
    <property type="entry name" value="Pept_M10_metallopeptidase"/>
</dbReference>
<gene>
    <name evidence="8" type="ORF">FD04_GL000251</name>
</gene>
<sequence length="219" mass="23332">MNKKNVLGRLVAIVAVAAGLSFVSSNQASAKIVTESDGSGAQIQTSILANTVSSASDINATGSASLTPASKRWKSSTITYKISSGSSYYKSVWKTAVSRWNKSGVIDLVPTKGKADITLSTANAKSSTNGTVGITYSSYYNNSTIHSLKVMASAKSYVYRNVASRYKYSKAERAHVAEHELGHALGLQHNVGKASVMYYATRSQSVSKPDVNGLKQSYR</sequence>
<accession>A0A0R1M3R6</accession>
<evidence type="ECO:0000256" key="1">
    <source>
        <dbReference type="ARBA" id="ARBA00022670"/>
    </source>
</evidence>
<comment type="caution">
    <text evidence="8">The sequence shown here is derived from an EMBL/GenBank/DDBJ whole genome shotgun (WGS) entry which is preliminary data.</text>
</comment>
<dbReference type="SUPFAM" id="SSF55486">
    <property type="entry name" value="Metalloproteases ('zincins'), catalytic domain"/>
    <property type="match status" value="1"/>
</dbReference>
<dbReference type="GO" id="GO:0008270">
    <property type="term" value="F:zinc ion binding"/>
    <property type="evidence" value="ECO:0007669"/>
    <property type="project" value="InterPro"/>
</dbReference>
<name>A0A0R1M3R6_9LACO</name>
<dbReference type="AlphaFoldDB" id="A0A0R1M3R6"/>
<evidence type="ECO:0000256" key="2">
    <source>
        <dbReference type="ARBA" id="ARBA00022723"/>
    </source>
</evidence>
<evidence type="ECO:0000256" key="5">
    <source>
        <dbReference type="ARBA" id="ARBA00023049"/>
    </source>
</evidence>
<dbReference type="RefSeq" id="WP_054699510.1">
    <property type="nucleotide sequence ID" value="NZ_AZEE01000027.1"/>
</dbReference>
<dbReference type="Proteomes" id="UP000051160">
    <property type="component" value="Unassembled WGS sequence"/>
</dbReference>
<evidence type="ECO:0000259" key="7">
    <source>
        <dbReference type="SMART" id="SM00235"/>
    </source>
</evidence>
<proteinExistence type="predicted"/>
<evidence type="ECO:0000313" key="8">
    <source>
        <dbReference type="EMBL" id="KRK98519.1"/>
    </source>
</evidence>
<keyword evidence="6" id="KW-0732">Signal</keyword>
<feature type="domain" description="Peptidase metallopeptidase" evidence="7">
    <location>
        <begin position="69"/>
        <end position="217"/>
    </location>
</feature>
<keyword evidence="5" id="KW-0482">Metalloprotease</keyword>
<feature type="signal peptide" evidence="6">
    <location>
        <begin position="1"/>
        <end position="30"/>
    </location>
</feature>
<dbReference type="GO" id="GO:0004222">
    <property type="term" value="F:metalloendopeptidase activity"/>
    <property type="evidence" value="ECO:0007669"/>
    <property type="project" value="InterPro"/>
</dbReference>
<dbReference type="SMART" id="SM00235">
    <property type="entry name" value="ZnMc"/>
    <property type="match status" value="1"/>
</dbReference>
<keyword evidence="2" id="KW-0479">Metal-binding</keyword>
<evidence type="ECO:0000313" key="9">
    <source>
        <dbReference type="Proteomes" id="UP000051160"/>
    </source>
</evidence>
<keyword evidence="3" id="KW-0378">Hydrolase</keyword>
<feature type="chain" id="PRO_5006407752" description="Peptidase metallopeptidase domain-containing protein" evidence="6">
    <location>
        <begin position="31"/>
        <end position="219"/>
    </location>
</feature>
<dbReference type="Pfam" id="PF00413">
    <property type="entry name" value="Peptidase_M10"/>
    <property type="match status" value="1"/>
</dbReference>
<dbReference type="GO" id="GO:0031012">
    <property type="term" value="C:extracellular matrix"/>
    <property type="evidence" value="ECO:0007669"/>
    <property type="project" value="InterPro"/>
</dbReference>
<dbReference type="PANTHER" id="PTHR10201">
    <property type="entry name" value="MATRIX METALLOPROTEINASE"/>
    <property type="match status" value="1"/>
</dbReference>
<dbReference type="PATRIC" id="fig|1423776.4.peg.251"/>
<keyword evidence="9" id="KW-1185">Reference proteome</keyword>
<dbReference type="GO" id="GO:0006508">
    <property type="term" value="P:proteolysis"/>
    <property type="evidence" value="ECO:0007669"/>
    <property type="project" value="UniProtKB-KW"/>
</dbReference>
<keyword evidence="1" id="KW-0645">Protease</keyword>
<protein>
    <recommendedName>
        <fullName evidence="7">Peptidase metallopeptidase domain-containing protein</fullName>
    </recommendedName>
</protein>
<dbReference type="PANTHER" id="PTHR10201:SF323">
    <property type="entry name" value="MATRIX METALLOPROTEINASE-21"/>
    <property type="match status" value="1"/>
</dbReference>